<evidence type="ECO:0000313" key="2">
    <source>
        <dbReference type="Proteomes" id="UP000790377"/>
    </source>
</evidence>
<keyword evidence="2" id="KW-1185">Reference proteome</keyword>
<protein>
    <submittedName>
        <fullName evidence="1">Uncharacterized protein</fullName>
    </submittedName>
</protein>
<dbReference type="EMBL" id="MU267722">
    <property type="protein sequence ID" value="KAH7910215.1"/>
    <property type="molecule type" value="Genomic_DNA"/>
</dbReference>
<comment type="caution">
    <text evidence="1">The sequence shown here is derived from an EMBL/GenBank/DDBJ whole genome shotgun (WGS) entry which is preliminary data.</text>
</comment>
<gene>
    <name evidence="1" type="ORF">BJ138DRAFT_134402</name>
</gene>
<organism evidence="1 2">
    <name type="scientific">Hygrophoropsis aurantiaca</name>
    <dbReference type="NCBI Taxonomy" id="72124"/>
    <lineage>
        <taxon>Eukaryota</taxon>
        <taxon>Fungi</taxon>
        <taxon>Dikarya</taxon>
        <taxon>Basidiomycota</taxon>
        <taxon>Agaricomycotina</taxon>
        <taxon>Agaricomycetes</taxon>
        <taxon>Agaricomycetidae</taxon>
        <taxon>Boletales</taxon>
        <taxon>Coniophorineae</taxon>
        <taxon>Hygrophoropsidaceae</taxon>
        <taxon>Hygrophoropsis</taxon>
    </lineage>
</organism>
<dbReference type="Proteomes" id="UP000790377">
    <property type="component" value="Unassembled WGS sequence"/>
</dbReference>
<reference evidence="1" key="1">
    <citation type="journal article" date="2021" name="New Phytol.">
        <title>Evolutionary innovations through gain and loss of genes in the ectomycorrhizal Boletales.</title>
        <authorList>
            <person name="Wu G."/>
            <person name="Miyauchi S."/>
            <person name="Morin E."/>
            <person name="Kuo A."/>
            <person name="Drula E."/>
            <person name="Varga T."/>
            <person name="Kohler A."/>
            <person name="Feng B."/>
            <person name="Cao Y."/>
            <person name="Lipzen A."/>
            <person name="Daum C."/>
            <person name="Hundley H."/>
            <person name="Pangilinan J."/>
            <person name="Johnson J."/>
            <person name="Barry K."/>
            <person name="LaButti K."/>
            <person name="Ng V."/>
            <person name="Ahrendt S."/>
            <person name="Min B."/>
            <person name="Choi I.G."/>
            <person name="Park H."/>
            <person name="Plett J.M."/>
            <person name="Magnuson J."/>
            <person name="Spatafora J.W."/>
            <person name="Nagy L.G."/>
            <person name="Henrissat B."/>
            <person name="Grigoriev I.V."/>
            <person name="Yang Z.L."/>
            <person name="Xu J."/>
            <person name="Martin F.M."/>
        </authorList>
    </citation>
    <scope>NUCLEOTIDE SEQUENCE</scope>
    <source>
        <strain evidence="1">ATCC 28755</strain>
    </source>
</reference>
<proteinExistence type="predicted"/>
<name>A0ACB8AA01_9AGAM</name>
<sequence length="198" mass="22027">MHPIAVIIHGDRAKQPTSTGLDKQFTSPKKRRNKAKTQTYVQITGHSIKRQRLLEKLVQLEKESGDGTPTDNGFFDVSTMEEDRPGDVTPEVQGDDVQPTQQKDIIMGKSTPNTPTCPTRTQRRVLPDNSSLRLYVNWRSLIPALVQGFLAYTSATTGKALQAPGTTLSSCKFCDTKITPITALFFDRKTTEYTITVI</sequence>
<accession>A0ACB8AA01</accession>
<evidence type="ECO:0000313" key="1">
    <source>
        <dbReference type="EMBL" id="KAH7910215.1"/>
    </source>
</evidence>